<reference evidence="1" key="1">
    <citation type="submission" date="2016-11" db="UniProtKB">
        <authorList>
            <consortium name="WormBaseParasite"/>
        </authorList>
    </citation>
    <scope>IDENTIFICATION</scope>
    <source>
        <strain evidence="1">pt0022</strain>
    </source>
</reference>
<evidence type="ECO:0000313" key="1">
    <source>
        <dbReference type="WBParaSite" id="maker-PairedContig_1655-snap-gene-0.2-mRNA-1"/>
    </source>
</evidence>
<proteinExistence type="predicted"/>
<organism evidence="1">
    <name type="scientific">Wuchereria bancrofti</name>
    <dbReference type="NCBI Taxonomy" id="6293"/>
    <lineage>
        <taxon>Eukaryota</taxon>
        <taxon>Metazoa</taxon>
        <taxon>Ecdysozoa</taxon>
        <taxon>Nematoda</taxon>
        <taxon>Chromadorea</taxon>
        <taxon>Rhabditida</taxon>
        <taxon>Spirurina</taxon>
        <taxon>Spiruromorpha</taxon>
        <taxon>Filarioidea</taxon>
        <taxon>Onchocercidae</taxon>
        <taxon>Wuchereria</taxon>
    </lineage>
</organism>
<protein>
    <submittedName>
        <fullName evidence="1">Uncharacterized protein</fullName>
    </submittedName>
</protein>
<dbReference type="WBParaSite" id="maker-PairedContig_1655-snap-gene-0.2-mRNA-1">
    <property type="protein sequence ID" value="maker-PairedContig_1655-snap-gene-0.2-mRNA-1"/>
    <property type="gene ID" value="maker-PairedContig_1655-snap-gene-0.2"/>
</dbReference>
<dbReference type="AlphaFoldDB" id="A0A1I8EF47"/>
<name>A0A1I8EF47_WUCBA</name>
<accession>A0A1I8EF47</accession>
<sequence>LPRHFPYYDCGRLVLFNCLLRILSKATTEAKGRPEVELIKLEWNWHTAWTITCCINSTIFVVSNGASEFSRRRIDLSRQVANKMATRRSVDYSNEYGMHGWTPRPSALLQAAWVKHKQQCAVFTTHNSWMEHISDIRARLGPTSPSRSLFRQFDLQKNIRVTKKREQSLMKASELI</sequence>